<gene>
    <name evidence="1" type="ORF">BJ138DRAFT_657252</name>
</gene>
<comment type="caution">
    <text evidence="1">The sequence shown here is derived from an EMBL/GenBank/DDBJ whole genome shotgun (WGS) entry which is preliminary data.</text>
</comment>
<sequence length="308" mass="34459">MITTRALLFARSIFVIASVVLSNIVESGASGSTPKAGLAWPNSNYVNVNQFLTTHKVSWYYTWSPYSINADVEFVPMLWGQSQVNEFAASIDQTISREHVTAVLGMNEPQQSDQSNLTPEQGAQMWKTYLEPLRAKGIRLGSPAPSSAPSGKVWIQDFLQACNGGCTVDFIALHWYDVDATAFELYVQDFYETFKRPIWVTEWACQNFNDAAKQCSYDDIVRFMNQTQTFMDKAEYVERYAWFGAMENLQGVNVDDALMDKAGKINSLGRQYIAAQGIGGALTARHLSKRTFRTTALSFLSAILSELL</sequence>
<keyword evidence="2" id="KW-1185">Reference proteome</keyword>
<accession>A0ACB8AJ44</accession>
<dbReference type="Proteomes" id="UP000790377">
    <property type="component" value="Unassembled WGS sequence"/>
</dbReference>
<name>A0ACB8AJ44_9AGAM</name>
<reference evidence="1" key="1">
    <citation type="journal article" date="2021" name="New Phytol.">
        <title>Evolutionary innovations through gain and loss of genes in the ectomycorrhizal Boletales.</title>
        <authorList>
            <person name="Wu G."/>
            <person name="Miyauchi S."/>
            <person name="Morin E."/>
            <person name="Kuo A."/>
            <person name="Drula E."/>
            <person name="Varga T."/>
            <person name="Kohler A."/>
            <person name="Feng B."/>
            <person name="Cao Y."/>
            <person name="Lipzen A."/>
            <person name="Daum C."/>
            <person name="Hundley H."/>
            <person name="Pangilinan J."/>
            <person name="Johnson J."/>
            <person name="Barry K."/>
            <person name="LaButti K."/>
            <person name="Ng V."/>
            <person name="Ahrendt S."/>
            <person name="Min B."/>
            <person name="Choi I.G."/>
            <person name="Park H."/>
            <person name="Plett J.M."/>
            <person name="Magnuson J."/>
            <person name="Spatafora J.W."/>
            <person name="Nagy L.G."/>
            <person name="Henrissat B."/>
            <person name="Grigoriev I.V."/>
            <person name="Yang Z.L."/>
            <person name="Xu J."/>
            <person name="Martin F.M."/>
        </authorList>
    </citation>
    <scope>NUCLEOTIDE SEQUENCE</scope>
    <source>
        <strain evidence="1">ATCC 28755</strain>
    </source>
</reference>
<evidence type="ECO:0000313" key="2">
    <source>
        <dbReference type="Proteomes" id="UP000790377"/>
    </source>
</evidence>
<evidence type="ECO:0000313" key="1">
    <source>
        <dbReference type="EMBL" id="KAH7913285.1"/>
    </source>
</evidence>
<protein>
    <submittedName>
        <fullName evidence="1">Glycoside hydrolase</fullName>
    </submittedName>
</protein>
<proteinExistence type="predicted"/>
<organism evidence="1 2">
    <name type="scientific">Hygrophoropsis aurantiaca</name>
    <dbReference type="NCBI Taxonomy" id="72124"/>
    <lineage>
        <taxon>Eukaryota</taxon>
        <taxon>Fungi</taxon>
        <taxon>Dikarya</taxon>
        <taxon>Basidiomycota</taxon>
        <taxon>Agaricomycotina</taxon>
        <taxon>Agaricomycetes</taxon>
        <taxon>Agaricomycetidae</taxon>
        <taxon>Boletales</taxon>
        <taxon>Coniophorineae</taxon>
        <taxon>Hygrophoropsidaceae</taxon>
        <taxon>Hygrophoropsis</taxon>
    </lineage>
</organism>
<dbReference type="EMBL" id="MU267634">
    <property type="protein sequence ID" value="KAH7913285.1"/>
    <property type="molecule type" value="Genomic_DNA"/>
</dbReference>
<keyword evidence="1" id="KW-0378">Hydrolase</keyword>